<keyword evidence="1" id="KW-0472">Membrane</keyword>
<feature type="transmembrane region" description="Helical" evidence="1">
    <location>
        <begin position="467"/>
        <end position="486"/>
    </location>
</feature>
<feature type="transmembrane region" description="Helical" evidence="1">
    <location>
        <begin position="368"/>
        <end position="392"/>
    </location>
</feature>
<organism evidence="2 3">
    <name type="scientific">Suillus luteus UH-Slu-Lm8-n1</name>
    <dbReference type="NCBI Taxonomy" id="930992"/>
    <lineage>
        <taxon>Eukaryota</taxon>
        <taxon>Fungi</taxon>
        <taxon>Dikarya</taxon>
        <taxon>Basidiomycota</taxon>
        <taxon>Agaricomycotina</taxon>
        <taxon>Agaricomycetes</taxon>
        <taxon>Agaricomycetidae</taxon>
        <taxon>Boletales</taxon>
        <taxon>Suillineae</taxon>
        <taxon>Suillaceae</taxon>
        <taxon>Suillus</taxon>
    </lineage>
</organism>
<reference evidence="3" key="2">
    <citation type="submission" date="2015-01" db="EMBL/GenBank/DDBJ databases">
        <title>Evolutionary Origins and Diversification of the Mycorrhizal Mutualists.</title>
        <authorList>
            <consortium name="DOE Joint Genome Institute"/>
            <consortium name="Mycorrhizal Genomics Consortium"/>
            <person name="Kohler A."/>
            <person name="Kuo A."/>
            <person name="Nagy L.G."/>
            <person name="Floudas D."/>
            <person name="Copeland A."/>
            <person name="Barry K.W."/>
            <person name="Cichocki N."/>
            <person name="Veneault-Fourrey C."/>
            <person name="LaButti K."/>
            <person name="Lindquist E.A."/>
            <person name="Lipzen A."/>
            <person name="Lundell T."/>
            <person name="Morin E."/>
            <person name="Murat C."/>
            <person name="Riley R."/>
            <person name="Ohm R."/>
            <person name="Sun H."/>
            <person name="Tunlid A."/>
            <person name="Henrissat B."/>
            <person name="Grigoriev I.V."/>
            <person name="Hibbett D.S."/>
            <person name="Martin F."/>
        </authorList>
    </citation>
    <scope>NUCLEOTIDE SEQUENCE [LARGE SCALE GENOMIC DNA]</scope>
    <source>
        <strain evidence="3">UH-Slu-Lm8-n1</strain>
    </source>
</reference>
<sequence>MNETLRQVDEASPLLSASPGFIELPAVLPAVRRYRLGGSNADDILDSQYSFPSDAERIAFLLLVRLHYNESQYNALNDSLDIWENWQHARAASTIAEDTGRRASEILNQFLLNHSSSSAIQTVFWTAFPLEGTGHATTRAVIDMLTVDHTPPELLTHPVVDAVVMKFWKHGMAARSVQDHGFDVTGHFDALSTPRVLHCIDVLGRLFFMGSLIHYLLYPPHFHITLGQNEQGTREMILTFMSAASLARRWSIHTLPAMLVFPAFVMTLPSVPLPGNVSFSALHTALLLQLILLHLPKSPSLPAIVKPESAIPLSTLLSHGATRIVIPVALFFFPVLLLATFLVSASLVDVPLSVLTNSLEVSPMDSRLSFFILFVTVIMLLLGGLGVTLVMFPTLASSAISTSRWDRYSREIGLHARRSFVEALVQYEPYYFPVPFNLLQLIVRVPCMVFSGLGHPVTPYIQSMERVLWRFSVGLIGAVISGFWGIV</sequence>
<dbReference type="Proteomes" id="UP000054485">
    <property type="component" value="Unassembled WGS sequence"/>
</dbReference>
<proteinExistence type="predicted"/>
<keyword evidence="1" id="KW-1133">Transmembrane helix</keyword>
<dbReference type="AlphaFoldDB" id="A0A0D0BC52"/>
<keyword evidence="3" id="KW-1185">Reference proteome</keyword>
<evidence type="ECO:0000313" key="3">
    <source>
        <dbReference type="Proteomes" id="UP000054485"/>
    </source>
</evidence>
<name>A0A0D0BC52_9AGAM</name>
<gene>
    <name evidence="2" type="ORF">CY34DRAFT_74228</name>
</gene>
<dbReference type="InParanoid" id="A0A0D0BC52"/>
<dbReference type="HOGENOM" id="CLU_547496_0_0_1"/>
<dbReference type="OrthoDB" id="3941538at2759"/>
<evidence type="ECO:0000313" key="2">
    <source>
        <dbReference type="EMBL" id="KIK47364.1"/>
    </source>
</evidence>
<keyword evidence="1" id="KW-0812">Transmembrane</keyword>
<protein>
    <submittedName>
        <fullName evidence="2">Uncharacterized protein</fullName>
    </submittedName>
</protein>
<feature type="transmembrane region" description="Helical" evidence="1">
    <location>
        <begin position="324"/>
        <end position="348"/>
    </location>
</feature>
<evidence type="ECO:0000256" key="1">
    <source>
        <dbReference type="SAM" id="Phobius"/>
    </source>
</evidence>
<dbReference type="EMBL" id="KN835148">
    <property type="protein sequence ID" value="KIK47364.1"/>
    <property type="molecule type" value="Genomic_DNA"/>
</dbReference>
<accession>A0A0D0BC52</accession>
<reference evidence="2 3" key="1">
    <citation type="submission" date="2014-04" db="EMBL/GenBank/DDBJ databases">
        <authorList>
            <consortium name="DOE Joint Genome Institute"/>
            <person name="Kuo A."/>
            <person name="Ruytinx J."/>
            <person name="Rineau F."/>
            <person name="Colpaert J."/>
            <person name="Kohler A."/>
            <person name="Nagy L.G."/>
            <person name="Floudas D."/>
            <person name="Copeland A."/>
            <person name="Barry K.W."/>
            <person name="Cichocki N."/>
            <person name="Veneault-Fourrey C."/>
            <person name="LaButti K."/>
            <person name="Lindquist E.A."/>
            <person name="Lipzen A."/>
            <person name="Lundell T."/>
            <person name="Morin E."/>
            <person name="Murat C."/>
            <person name="Sun H."/>
            <person name="Tunlid A."/>
            <person name="Henrissat B."/>
            <person name="Grigoriev I.V."/>
            <person name="Hibbett D.S."/>
            <person name="Martin F."/>
            <person name="Nordberg H.P."/>
            <person name="Cantor M.N."/>
            <person name="Hua S.X."/>
        </authorList>
    </citation>
    <scope>NUCLEOTIDE SEQUENCE [LARGE SCALE GENOMIC DNA]</scope>
    <source>
        <strain evidence="2 3">UH-Slu-Lm8-n1</strain>
    </source>
</reference>